<dbReference type="Pfam" id="PF01590">
    <property type="entry name" value="GAF"/>
    <property type="match status" value="1"/>
</dbReference>
<dbReference type="InterPro" id="IPR029787">
    <property type="entry name" value="Nucleotide_cyclase"/>
</dbReference>
<dbReference type="PANTHER" id="PTHR45138:SF9">
    <property type="entry name" value="DIGUANYLATE CYCLASE DGCM-RELATED"/>
    <property type="match status" value="1"/>
</dbReference>
<dbReference type="EMBL" id="LIZS01000013">
    <property type="protein sequence ID" value="KPJ53767.1"/>
    <property type="molecule type" value="Genomic_DNA"/>
</dbReference>
<dbReference type="Pfam" id="PF00990">
    <property type="entry name" value="GGDEF"/>
    <property type="match status" value="1"/>
</dbReference>
<evidence type="ECO:0000256" key="1">
    <source>
        <dbReference type="SAM" id="Coils"/>
    </source>
</evidence>
<dbReference type="InterPro" id="IPR003018">
    <property type="entry name" value="GAF"/>
</dbReference>
<dbReference type="InterPro" id="IPR000160">
    <property type="entry name" value="GGDEF_dom"/>
</dbReference>
<dbReference type="SUPFAM" id="SSF55781">
    <property type="entry name" value="GAF domain-like"/>
    <property type="match status" value="1"/>
</dbReference>
<reference evidence="3 4" key="1">
    <citation type="journal article" date="2015" name="Microbiome">
        <title>Genomic resolution of linkages in carbon, nitrogen, and sulfur cycling among widespread estuary sediment bacteria.</title>
        <authorList>
            <person name="Baker B.J."/>
            <person name="Lazar C.S."/>
            <person name="Teske A.P."/>
            <person name="Dick G.J."/>
        </authorList>
    </citation>
    <scope>NUCLEOTIDE SEQUENCE [LARGE SCALE GENOMIC DNA]</scope>
    <source>
        <strain evidence="3">DG_24</strain>
    </source>
</reference>
<dbReference type="GO" id="GO:0052621">
    <property type="term" value="F:diguanylate cyclase activity"/>
    <property type="evidence" value="ECO:0007669"/>
    <property type="project" value="TreeGrafter"/>
</dbReference>
<dbReference type="STRING" id="1703770.AMJ39_03435"/>
<gene>
    <name evidence="3" type="ORF">AMJ39_03435</name>
</gene>
<proteinExistence type="predicted"/>
<dbReference type="CDD" id="cd01949">
    <property type="entry name" value="GGDEF"/>
    <property type="match status" value="1"/>
</dbReference>
<dbReference type="Proteomes" id="UP000052008">
    <property type="component" value="Unassembled WGS sequence"/>
</dbReference>
<dbReference type="SUPFAM" id="SSF55073">
    <property type="entry name" value="Nucleotide cyclase"/>
    <property type="match status" value="1"/>
</dbReference>
<dbReference type="AlphaFoldDB" id="A0A0S7WUE2"/>
<dbReference type="FunFam" id="3.30.70.270:FF:000001">
    <property type="entry name" value="Diguanylate cyclase domain protein"/>
    <property type="match status" value="1"/>
</dbReference>
<evidence type="ECO:0000259" key="2">
    <source>
        <dbReference type="PROSITE" id="PS50887"/>
    </source>
</evidence>
<dbReference type="PANTHER" id="PTHR45138">
    <property type="entry name" value="REGULATORY COMPONENTS OF SENSORY TRANSDUCTION SYSTEM"/>
    <property type="match status" value="1"/>
</dbReference>
<feature type="coiled-coil region" evidence="1">
    <location>
        <begin position="31"/>
        <end position="69"/>
    </location>
</feature>
<sequence>MAPELNYALLAAAGLLAVFFLLLALNARTRVRGVEQELLMLSKRIERQKGEHRKEVAATQRNIETLAREIDTRRRLFVILLDLAKELGASTDRADIYALLVRSAHRLAEAQEVELFQTRPARTELSLAAHIGLPSGIPPDVAIPIGEGYIGYTAQKRLPMTIADFRMESNLAQREIESPWNQRFRTDICIPLTYRDRIFGVINVGGLAELSDDVKSILVMIGSLGAMALENSRLFHEIQAASETDDLTRLLNRRSALDVLRREIERSLRYDRASCLIILDIDHFRQYNEVNGRPSGDDVLRQFAVLLRDQLRNTDYVGRYGGEEFIVVLPETEKEIAARLAERIRQAVQDEPFSGESSVPGGCLTVSIGLAACPVDAVDVERMVSMAERALYQAKHEGRNRVVIASRAEAPTT</sequence>
<dbReference type="InterPro" id="IPR029016">
    <property type="entry name" value="GAF-like_dom_sf"/>
</dbReference>
<keyword evidence="1" id="KW-0175">Coiled coil</keyword>
<dbReference type="InterPro" id="IPR043128">
    <property type="entry name" value="Rev_trsase/Diguanyl_cyclase"/>
</dbReference>
<dbReference type="Gene3D" id="3.30.70.270">
    <property type="match status" value="1"/>
</dbReference>
<protein>
    <recommendedName>
        <fullName evidence="2">GGDEF domain-containing protein</fullName>
    </recommendedName>
</protein>
<feature type="domain" description="GGDEF" evidence="2">
    <location>
        <begin position="272"/>
        <end position="407"/>
    </location>
</feature>
<organism evidence="3 4">
    <name type="scientific">candidate division TA06 bacterium DG_24</name>
    <dbReference type="NCBI Taxonomy" id="1703770"/>
    <lineage>
        <taxon>Bacteria</taxon>
        <taxon>Bacteria division TA06</taxon>
    </lineage>
</organism>
<dbReference type="SMART" id="SM00267">
    <property type="entry name" value="GGDEF"/>
    <property type="match status" value="1"/>
</dbReference>
<dbReference type="PROSITE" id="PS50887">
    <property type="entry name" value="GGDEF"/>
    <property type="match status" value="1"/>
</dbReference>
<dbReference type="NCBIfam" id="TIGR00254">
    <property type="entry name" value="GGDEF"/>
    <property type="match status" value="1"/>
</dbReference>
<comment type="caution">
    <text evidence="3">The sequence shown here is derived from an EMBL/GenBank/DDBJ whole genome shotgun (WGS) entry which is preliminary data.</text>
</comment>
<evidence type="ECO:0000313" key="3">
    <source>
        <dbReference type="EMBL" id="KPJ53767.1"/>
    </source>
</evidence>
<name>A0A0S7WUE2_UNCT6</name>
<dbReference type="Gene3D" id="3.30.450.40">
    <property type="match status" value="1"/>
</dbReference>
<accession>A0A0S7WUE2</accession>
<dbReference type="SMART" id="SM00065">
    <property type="entry name" value="GAF"/>
    <property type="match status" value="1"/>
</dbReference>
<evidence type="ECO:0000313" key="4">
    <source>
        <dbReference type="Proteomes" id="UP000052008"/>
    </source>
</evidence>
<dbReference type="InterPro" id="IPR050469">
    <property type="entry name" value="Diguanylate_Cyclase"/>
</dbReference>